<dbReference type="AlphaFoldDB" id="A0A6J7AB41"/>
<dbReference type="GO" id="GO:0016740">
    <property type="term" value="F:transferase activity"/>
    <property type="evidence" value="ECO:0007669"/>
    <property type="project" value="UniProtKB-KW"/>
</dbReference>
<dbReference type="SUPFAM" id="SSF53335">
    <property type="entry name" value="S-adenosyl-L-methionine-dependent methyltransferases"/>
    <property type="match status" value="1"/>
</dbReference>
<dbReference type="EMBL" id="CAFABG010000061">
    <property type="protein sequence ID" value="CAB4830035.1"/>
    <property type="molecule type" value="Genomic_DNA"/>
</dbReference>
<dbReference type="Pfam" id="PF13649">
    <property type="entry name" value="Methyltransf_25"/>
    <property type="match status" value="1"/>
</dbReference>
<organism evidence="3">
    <name type="scientific">freshwater metagenome</name>
    <dbReference type="NCBI Taxonomy" id="449393"/>
    <lineage>
        <taxon>unclassified sequences</taxon>
        <taxon>metagenomes</taxon>
        <taxon>ecological metagenomes</taxon>
    </lineage>
</organism>
<dbReference type="CDD" id="cd02440">
    <property type="entry name" value="AdoMet_MTases"/>
    <property type="match status" value="1"/>
</dbReference>
<gene>
    <name evidence="3" type="ORF">UFOPK3181_00839</name>
</gene>
<evidence type="ECO:0000256" key="1">
    <source>
        <dbReference type="ARBA" id="ARBA00022679"/>
    </source>
</evidence>
<sequence>MKLFVFVRERLLANSRIYSFLMDFLDKGSAKDHLVKIIDADPGCKILDIGCGPASILKHLNDVQYFGIDLSETYIETAQKTFGNKGMFYCASVDNFPTLSSTKFDRILLLGVLHHLTDAQISNMLPSIIKLLAPGGKIISHDPVFIKRQNPIARLLLMMDRGKNVRYEDGYRNLLQPFVEISNAFVRLDLLRFPYSILFIEARHASD</sequence>
<reference evidence="3" key="1">
    <citation type="submission" date="2020-05" db="EMBL/GenBank/DDBJ databases">
        <authorList>
            <person name="Chiriac C."/>
            <person name="Salcher M."/>
            <person name="Ghai R."/>
            <person name="Kavagutti S V."/>
        </authorList>
    </citation>
    <scope>NUCLEOTIDE SEQUENCE</scope>
</reference>
<feature type="domain" description="Methyltransferase" evidence="2">
    <location>
        <begin position="46"/>
        <end position="136"/>
    </location>
</feature>
<keyword evidence="1" id="KW-0808">Transferase</keyword>
<accession>A0A6J7AB41</accession>
<dbReference type="PANTHER" id="PTHR43861">
    <property type="entry name" value="TRANS-ACONITATE 2-METHYLTRANSFERASE-RELATED"/>
    <property type="match status" value="1"/>
</dbReference>
<protein>
    <submittedName>
        <fullName evidence="3">Unannotated protein</fullName>
    </submittedName>
</protein>
<evidence type="ECO:0000313" key="3">
    <source>
        <dbReference type="EMBL" id="CAB4830035.1"/>
    </source>
</evidence>
<name>A0A6J7AB41_9ZZZZ</name>
<dbReference type="Gene3D" id="3.40.50.150">
    <property type="entry name" value="Vaccinia Virus protein VP39"/>
    <property type="match status" value="1"/>
</dbReference>
<evidence type="ECO:0000259" key="2">
    <source>
        <dbReference type="Pfam" id="PF13649"/>
    </source>
</evidence>
<proteinExistence type="predicted"/>
<dbReference type="InterPro" id="IPR029063">
    <property type="entry name" value="SAM-dependent_MTases_sf"/>
</dbReference>
<dbReference type="InterPro" id="IPR041698">
    <property type="entry name" value="Methyltransf_25"/>
</dbReference>